<dbReference type="InterPro" id="IPR021815">
    <property type="entry name" value="TsiV"/>
</dbReference>
<dbReference type="AlphaFoldDB" id="A0A848NBG3"/>
<comment type="caution">
    <text evidence="1">The sequence shown here is derived from an EMBL/GenBank/DDBJ whole genome shotgun (WGS) entry which is preliminary data.</text>
</comment>
<organism evidence="1 2">
    <name type="scientific">Achromobacter ruhlandii</name>
    <dbReference type="NCBI Taxonomy" id="72557"/>
    <lineage>
        <taxon>Bacteria</taxon>
        <taxon>Pseudomonadati</taxon>
        <taxon>Pseudomonadota</taxon>
        <taxon>Betaproteobacteria</taxon>
        <taxon>Burkholderiales</taxon>
        <taxon>Alcaligenaceae</taxon>
        <taxon>Achromobacter</taxon>
    </lineage>
</organism>
<dbReference type="Pfam" id="PF11876">
    <property type="entry name" value="TsiV"/>
    <property type="match status" value="1"/>
</dbReference>
<name>A0A848NBG3_9BURK</name>
<dbReference type="Proteomes" id="UP000542405">
    <property type="component" value="Unassembled WGS sequence"/>
</dbReference>
<protein>
    <submittedName>
        <fullName evidence="1">DUF3396 domain-containing protein</fullName>
    </submittedName>
</protein>
<proteinExistence type="predicted"/>
<dbReference type="EMBL" id="JABBZE010000003">
    <property type="protein sequence ID" value="NMU88464.1"/>
    <property type="molecule type" value="Genomic_DNA"/>
</dbReference>
<sequence>MTDLHPDMSPEDFAAVLRENTKAQQFPGAMLMPKGPRDYVGAVIAITGTLYFEGGYTEAKRAAIAQCFDDYLVQTGDMLTWLWRGEPASGPPCMPYAKAAPIRDFFKALDEDEQIDMQYTGGVKRQDASPYSFYVNTVPAWRAKKSPRLDVLRFSLPFVDIIEQPKAFQSLFLEFARRLQARHGHGGFGFVLSPSEWNSDQPTEAFASEQARGVDVGSPVFSATKLSRDTFKTVSWLTAINHDMVTKAGGLHALRSELPPDWFAFYDYGSGIIIQAGNEPDLAVTMIDAKPPQYVLPNAALKTLRSPTFWLHLIASAAGEPRLTGFKGQAWIERFDVPDEELLDVKARLLDTPRLDSTHTLDGRL</sequence>
<evidence type="ECO:0000313" key="2">
    <source>
        <dbReference type="Proteomes" id="UP000542405"/>
    </source>
</evidence>
<dbReference type="RefSeq" id="WP_054418441.1">
    <property type="nucleotide sequence ID" value="NZ_CYSV01000021.1"/>
</dbReference>
<evidence type="ECO:0000313" key="1">
    <source>
        <dbReference type="EMBL" id="NMU88464.1"/>
    </source>
</evidence>
<reference evidence="1 2" key="1">
    <citation type="submission" date="2020-04" db="EMBL/GenBank/DDBJ databases">
        <title>Achromobacter ruhlandii genome sequencing and assembly.</title>
        <authorList>
            <person name="Martins R.C.R."/>
            <person name="Perdigao-Neto L.V."/>
            <person name="Levin A.S.S."/>
            <person name="Costa S.F."/>
        </authorList>
    </citation>
    <scope>NUCLEOTIDE SEQUENCE [LARGE SCALE GENOMIC DNA]</scope>
    <source>
        <strain evidence="1 2">9035ralo</strain>
    </source>
</reference>
<gene>
    <name evidence="1" type="ORF">HGQ98_00990</name>
</gene>
<accession>A0A848NBG3</accession>